<accession>A0A369LKW9</accession>
<feature type="chain" id="PRO_5039553771" evidence="1">
    <location>
        <begin position="36"/>
        <end position="70"/>
    </location>
</feature>
<keyword evidence="1" id="KW-0732">Signal</keyword>
<dbReference type="EMBL" id="PPTO01000004">
    <property type="protein sequence ID" value="RDB59824.1"/>
    <property type="molecule type" value="Genomic_DNA"/>
</dbReference>
<organism evidence="2 3">
    <name type="scientific">Slackia isoflavoniconvertens</name>
    <dbReference type="NCBI Taxonomy" id="572010"/>
    <lineage>
        <taxon>Bacteria</taxon>
        <taxon>Bacillati</taxon>
        <taxon>Actinomycetota</taxon>
        <taxon>Coriobacteriia</taxon>
        <taxon>Eggerthellales</taxon>
        <taxon>Eggerthellaceae</taxon>
        <taxon>Slackia</taxon>
    </lineage>
</organism>
<dbReference type="Proteomes" id="UP000253975">
    <property type="component" value="Unassembled WGS sequence"/>
</dbReference>
<evidence type="ECO:0000313" key="3">
    <source>
        <dbReference type="Proteomes" id="UP000253975"/>
    </source>
</evidence>
<feature type="signal peptide" evidence="1">
    <location>
        <begin position="1"/>
        <end position="35"/>
    </location>
</feature>
<evidence type="ECO:0000256" key="1">
    <source>
        <dbReference type="SAM" id="SignalP"/>
    </source>
</evidence>
<evidence type="ECO:0000313" key="2">
    <source>
        <dbReference type="EMBL" id="RDB59824.1"/>
    </source>
</evidence>
<proteinExistence type="predicted"/>
<name>A0A369LKW9_9ACTN</name>
<sequence>MGIVWAECDSRRRARRTYRMLSSHALIAFSLRVSACLTAHLPEGGTKARNRAQPEFCSKSVSNVACATRF</sequence>
<comment type="caution">
    <text evidence="2">The sequence shown here is derived from an EMBL/GenBank/DDBJ whole genome shotgun (WGS) entry which is preliminary data.</text>
</comment>
<dbReference type="AlphaFoldDB" id="A0A369LKW9"/>
<reference evidence="2 3" key="1">
    <citation type="journal article" date="2018" name="Elife">
        <title>Discovery and characterization of a prevalent human gut bacterial enzyme sufficient for the inactivation of a family of plant toxins.</title>
        <authorList>
            <person name="Koppel N."/>
            <person name="Bisanz J.E."/>
            <person name="Pandelia M.E."/>
            <person name="Turnbaugh P.J."/>
            <person name="Balskus E.P."/>
        </authorList>
    </citation>
    <scope>NUCLEOTIDE SEQUENCE [LARGE SCALE GENOMIC DNA]</scope>
    <source>
        <strain evidence="2 3">OB21 GAM31</strain>
    </source>
</reference>
<protein>
    <submittedName>
        <fullName evidence="2">Uncharacterized protein</fullName>
    </submittedName>
</protein>
<gene>
    <name evidence="2" type="ORF">C1881_03870</name>
</gene>